<organism evidence="1 2">
    <name type="scientific">Lacihabitans soyangensis</name>
    <dbReference type="NCBI Taxonomy" id="869394"/>
    <lineage>
        <taxon>Bacteria</taxon>
        <taxon>Pseudomonadati</taxon>
        <taxon>Bacteroidota</taxon>
        <taxon>Cytophagia</taxon>
        <taxon>Cytophagales</taxon>
        <taxon>Leadbetterellaceae</taxon>
        <taxon>Lacihabitans</taxon>
    </lineage>
</organism>
<dbReference type="Proteomes" id="UP001204144">
    <property type="component" value="Unassembled WGS sequence"/>
</dbReference>
<keyword evidence="2" id="KW-1185">Reference proteome</keyword>
<dbReference type="AlphaFoldDB" id="A0AAE3KT53"/>
<dbReference type="SUPFAM" id="SSF48613">
    <property type="entry name" value="Heme oxygenase-like"/>
    <property type="match status" value="1"/>
</dbReference>
<gene>
    <name evidence="1" type="ORF">EGI31_10270</name>
</gene>
<evidence type="ECO:0000313" key="2">
    <source>
        <dbReference type="Proteomes" id="UP001204144"/>
    </source>
</evidence>
<protein>
    <submittedName>
        <fullName evidence="1">DUF3050 domain-containing protein</fullName>
    </submittedName>
</protein>
<dbReference type="EMBL" id="RJUF01000025">
    <property type="protein sequence ID" value="MCP9763344.1"/>
    <property type="molecule type" value="Genomic_DNA"/>
</dbReference>
<dbReference type="RefSeq" id="WP_255037127.1">
    <property type="nucleotide sequence ID" value="NZ_RJUF01000025.1"/>
</dbReference>
<accession>A0AAE3KT53</accession>
<evidence type="ECO:0000313" key="1">
    <source>
        <dbReference type="EMBL" id="MCP9763344.1"/>
    </source>
</evidence>
<name>A0AAE3KT53_9BACT</name>
<dbReference type="InterPro" id="IPR016084">
    <property type="entry name" value="Haem_Oase-like_multi-hlx"/>
</dbReference>
<dbReference type="Pfam" id="PF11251">
    <property type="entry name" value="DUF3050"/>
    <property type="match status" value="1"/>
</dbReference>
<dbReference type="InterPro" id="IPR024423">
    <property type="entry name" value="DUF3050"/>
</dbReference>
<proteinExistence type="predicted"/>
<reference evidence="1 2" key="1">
    <citation type="submission" date="2018-11" db="EMBL/GenBank/DDBJ databases">
        <title>Novel bacteria species description.</title>
        <authorList>
            <person name="Han J.-H."/>
        </authorList>
    </citation>
    <scope>NUCLEOTIDE SEQUENCE [LARGE SCALE GENOMIC DNA]</scope>
    <source>
        <strain evidence="1 2">KCTC23259</strain>
    </source>
</reference>
<dbReference type="Gene3D" id="1.20.910.10">
    <property type="entry name" value="Heme oxygenase-like"/>
    <property type="match status" value="1"/>
</dbReference>
<sequence length="257" mass="30185">MNQINAIQTELIELREKLRNHPLYSNLKTLEDLQIFMQNHVFAVWDFMSLLKSLQASLTCTKVPWIPPRNPVLSRFINEIVWGEESDVNEKGEPKSHFEMYREAMLEIGADVSIITDFVFDIKEVNAVSLSIERLKCIPEVKEFLNYTFEVIRSKKDHKIASAFTFGREDLIPDMFYEILSKSETDEKKFDKLKYYLDRHIEVDSGDHGPLSLKMIEELCDNDAKKWLEVKEVAKKSLEKRILLWDGILEEIQRNKI</sequence>
<comment type="caution">
    <text evidence="1">The sequence shown here is derived from an EMBL/GenBank/DDBJ whole genome shotgun (WGS) entry which is preliminary data.</text>
</comment>